<protein>
    <submittedName>
        <fullName evidence="3">Glycosyltransferase</fullName>
    </submittedName>
</protein>
<comment type="caution">
    <text evidence="3">The sequence shown here is derived from an EMBL/GenBank/DDBJ whole genome shotgun (WGS) entry which is preliminary data.</text>
</comment>
<dbReference type="InterPro" id="IPR001296">
    <property type="entry name" value="Glyco_trans_1"/>
</dbReference>
<sequence>MTTMPSLSASSIAAEAVIASQPQPPIRLLLLTDTALTNTGGSERFLRNLVGRLPPERYAITVVQLGADNAPGETTHVTEAGTALRVLNHPIGPIYGLRGLRAIRDLRARLRLEAFDVIQSQHEKSDLINLLLGPREMAVRLSNRRDMGFLKSRRLRHVFRLVNHRYHSVIAPAHEILAALAEHEGLPTSRMLWIANGVDTDRFAPVPVPRRQALRQALGLARDEVAFGCVASLYPVKNHAMLIDAFASAHACDPRARLLLVGAGALAGELSAQAQALGLGDAVRFLGNRSDIHQILPALDAALLASRSEGMSNAILEAMACGLPVVATAVGGNLQLVRDGETGFLVPSGDAAAMGDAMRRLVQEPLLRASLGNAGRRRIESEFSLAGMVDAYDRLYRRLVGRA</sequence>
<dbReference type="Gene3D" id="3.40.50.2000">
    <property type="entry name" value="Glycogen Phosphorylase B"/>
    <property type="match status" value="2"/>
</dbReference>
<keyword evidence="4" id="KW-1185">Reference proteome</keyword>
<dbReference type="SUPFAM" id="SSF53756">
    <property type="entry name" value="UDP-Glycosyltransferase/glycogen phosphorylase"/>
    <property type="match status" value="1"/>
</dbReference>
<evidence type="ECO:0000259" key="2">
    <source>
        <dbReference type="Pfam" id="PF13439"/>
    </source>
</evidence>
<evidence type="ECO:0000259" key="1">
    <source>
        <dbReference type="Pfam" id="PF00534"/>
    </source>
</evidence>
<dbReference type="GO" id="GO:0016757">
    <property type="term" value="F:glycosyltransferase activity"/>
    <property type="evidence" value="ECO:0007669"/>
    <property type="project" value="InterPro"/>
</dbReference>
<proteinExistence type="predicted"/>
<dbReference type="GO" id="GO:1901135">
    <property type="term" value="P:carbohydrate derivative metabolic process"/>
    <property type="evidence" value="ECO:0007669"/>
    <property type="project" value="UniProtKB-ARBA"/>
</dbReference>
<organism evidence="3 4">
    <name type="scientific">Marilutibacter aestuarii</name>
    <dbReference type="NCBI Taxonomy" id="1706195"/>
    <lineage>
        <taxon>Bacteria</taxon>
        <taxon>Pseudomonadati</taxon>
        <taxon>Pseudomonadota</taxon>
        <taxon>Gammaproteobacteria</taxon>
        <taxon>Lysobacterales</taxon>
        <taxon>Lysobacteraceae</taxon>
        <taxon>Marilutibacter</taxon>
    </lineage>
</organism>
<dbReference type="InterPro" id="IPR028098">
    <property type="entry name" value="Glyco_trans_4-like_N"/>
</dbReference>
<dbReference type="PANTHER" id="PTHR12526">
    <property type="entry name" value="GLYCOSYLTRANSFERASE"/>
    <property type="match status" value="1"/>
</dbReference>
<dbReference type="Pfam" id="PF13439">
    <property type="entry name" value="Glyco_transf_4"/>
    <property type="match status" value="1"/>
</dbReference>
<accession>A0A507ZVF5</accession>
<dbReference type="Pfam" id="PF00534">
    <property type="entry name" value="Glycos_transf_1"/>
    <property type="match status" value="1"/>
</dbReference>
<dbReference type="AlphaFoldDB" id="A0A507ZVF5"/>
<keyword evidence="3" id="KW-0808">Transferase</keyword>
<feature type="domain" description="Glycosyl transferase family 1" evidence="1">
    <location>
        <begin position="211"/>
        <end position="378"/>
    </location>
</feature>
<evidence type="ECO:0000313" key="3">
    <source>
        <dbReference type="EMBL" id="TQD41469.1"/>
    </source>
</evidence>
<dbReference type="Proteomes" id="UP000318212">
    <property type="component" value="Unassembled WGS sequence"/>
</dbReference>
<evidence type="ECO:0000313" key="4">
    <source>
        <dbReference type="Proteomes" id="UP000318212"/>
    </source>
</evidence>
<dbReference type="PANTHER" id="PTHR12526:SF630">
    <property type="entry name" value="GLYCOSYLTRANSFERASE"/>
    <property type="match status" value="1"/>
</dbReference>
<feature type="domain" description="Glycosyltransferase subfamily 4-like N-terminal" evidence="2">
    <location>
        <begin position="40"/>
        <end position="202"/>
    </location>
</feature>
<dbReference type="OrthoDB" id="5290958at2"/>
<dbReference type="EMBL" id="VICE01000120">
    <property type="protein sequence ID" value="TQD41469.1"/>
    <property type="molecule type" value="Genomic_DNA"/>
</dbReference>
<gene>
    <name evidence="3" type="ORF">FKV25_12770</name>
</gene>
<reference evidence="3 4" key="1">
    <citation type="submission" date="2019-06" db="EMBL/GenBank/DDBJ databases">
        <title>Lysobacter alkalisoli sp. nov. isolated from saline soil.</title>
        <authorList>
            <person name="Sun J.-Q."/>
            <person name="Xu L."/>
        </authorList>
    </citation>
    <scope>NUCLEOTIDE SEQUENCE [LARGE SCALE GENOMIC DNA]</scope>
    <source>
        <strain evidence="3 4">JCM 31130</strain>
    </source>
</reference>
<name>A0A507ZVF5_9GAMM</name>